<dbReference type="FunFam" id="2.10.25.10:FF:000138">
    <property type="entry name" value="Laminin subunit beta 1"/>
    <property type="match status" value="1"/>
</dbReference>
<feature type="disulfide bond" evidence="12">
    <location>
        <begin position="834"/>
        <end position="843"/>
    </location>
</feature>
<dbReference type="PANTHER" id="PTHR10574:SF279">
    <property type="entry name" value="LAMININ SUBUNIT BETA 4"/>
    <property type="match status" value="1"/>
</dbReference>
<dbReference type="InterPro" id="IPR056863">
    <property type="entry name" value="LMN_ATRN_NET-like_EGF"/>
</dbReference>
<feature type="disulfide bond" evidence="12">
    <location>
        <begin position="1076"/>
        <end position="1088"/>
    </location>
</feature>
<feature type="disulfide bond" evidence="12">
    <location>
        <begin position="419"/>
        <end position="428"/>
    </location>
</feature>
<keyword evidence="4" id="KW-0732">Signal</keyword>
<dbReference type="InterPro" id="IPR002049">
    <property type="entry name" value="LE_dom"/>
</dbReference>
<dbReference type="GO" id="GO:0043256">
    <property type="term" value="C:laminin complex"/>
    <property type="evidence" value="ECO:0007669"/>
    <property type="project" value="TreeGrafter"/>
</dbReference>
<feature type="disulfide bond" evidence="12">
    <location>
        <begin position="1144"/>
        <end position="1153"/>
    </location>
</feature>
<keyword evidence="18" id="KW-1185">Reference proteome</keyword>
<dbReference type="Pfam" id="PF23219">
    <property type="entry name" value="LAMB1"/>
    <property type="match status" value="1"/>
</dbReference>
<dbReference type="FunFam" id="2.60.120.260:FF:000010">
    <property type="entry name" value="Laminin subunit beta 1"/>
    <property type="match status" value="1"/>
</dbReference>
<dbReference type="GO" id="GO:0007411">
    <property type="term" value="P:axon guidance"/>
    <property type="evidence" value="ECO:0007669"/>
    <property type="project" value="TreeGrafter"/>
</dbReference>
<feature type="domain" description="Laminin EGF-like" evidence="14">
    <location>
        <begin position="859"/>
        <end position="906"/>
    </location>
</feature>
<dbReference type="GO" id="GO:0009888">
    <property type="term" value="P:tissue development"/>
    <property type="evidence" value="ECO:0007669"/>
    <property type="project" value="TreeGrafter"/>
</dbReference>
<dbReference type="FunFam" id="2.10.25.10:FF:000082">
    <property type="entry name" value="Laminin subunit alpha 1"/>
    <property type="match status" value="1"/>
</dbReference>
<dbReference type="CDD" id="cd00055">
    <property type="entry name" value="EGF_Lam"/>
    <property type="match status" value="12"/>
</dbReference>
<dbReference type="PANTHER" id="PTHR10574">
    <property type="entry name" value="NETRIN/LAMININ-RELATED"/>
    <property type="match status" value="1"/>
</dbReference>
<evidence type="ECO:0000259" key="15">
    <source>
        <dbReference type="PROSITE" id="PS51116"/>
    </source>
</evidence>
<feature type="disulfide bond" evidence="12">
    <location>
        <begin position="356"/>
        <end position="365"/>
    </location>
</feature>
<dbReference type="FunFam" id="2.10.25.10:FF:000280">
    <property type="entry name" value="Laminin subunit beta 4"/>
    <property type="match status" value="1"/>
</dbReference>
<dbReference type="PROSITE" id="PS50027">
    <property type="entry name" value="EGF_LAM_2"/>
    <property type="match status" value="10"/>
</dbReference>
<dbReference type="GO" id="GO:0016477">
    <property type="term" value="P:cell migration"/>
    <property type="evidence" value="ECO:0007669"/>
    <property type="project" value="TreeGrafter"/>
</dbReference>
<dbReference type="GO" id="GO:0009887">
    <property type="term" value="P:animal organ morphogenesis"/>
    <property type="evidence" value="ECO:0007669"/>
    <property type="project" value="TreeGrafter"/>
</dbReference>
<reference evidence="17" key="1">
    <citation type="submission" date="2025-08" db="UniProtKB">
        <authorList>
            <consortium name="Ensembl"/>
        </authorList>
    </citation>
    <scope>IDENTIFICATION</scope>
</reference>
<feature type="disulfide bond" evidence="12">
    <location>
        <begin position="483"/>
        <end position="497"/>
    </location>
</feature>
<evidence type="ECO:0000256" key="6">
    <source>
        <dbReference type="ARBA" id="ARBA00022869"/>
    </source>
</evidence>
<evidence type="ECO:0000256" key="5">
    <source>
        <dbReference type="ARBA" id="ARBA00022737"/>
    </source>
</evidence>
<dbReference type="FunFam" id="2.10.25.10:FF:000209">
    <property type="entry name" value="Laminin subunit alpha 5"/>
    <property type="match status" value="1"/>
</dbReference>
<dbReference type="InterPro" id="IPR056860">
    <property type="entry name" value="LAMB4_dom"/>
</dbReference>
<feature type="disulfide bond" evidence="12">
    <location>
        <begin position="786"/>
        <end position="795"/>
    </location>
</feature>
<keyword evidence="10" id="KW-0325">Glycoprotein</keyword>
<dbReference type="Pfam" id="PF00055">
    <property type="entry name" value="Laminin_N"/>
    <property type="match status" value="1"/>
</dbReference>
<feature type="domain" description="Laminin EGF-like" evidence="14">
    <location>
        <begin position="1018"/>
        <end position="1075"/>
    </location>
</feature>
<keyword evidence="11 12" id="KW-0424">Laminin EGF-like domain</keyword>
<feature type="disulfide bond" evidence="12">
    <location>
        <begin position="1078"/>
        <end position="1095"/>
    </location>
</feature>
<evidence type="ECO:0000256" key="2">
    <source>
        <dbReference type="ARBA" id="ARBA00022525"/>
    </source>
</evidence>
<feature type="disulfide bond" evidence="12">
    <location>
        <begin position="815"/>
        <end position="832"/>
    </location>
</feature>
<evidence type="ECO:0000256" key="13">
    <source>
        <dbReference type="SAM" id="Coils"/>
    </source>
</evidence>
<dbReference type="Gene3D" id="2.60.120.260">
    <property type="entry name" value="Galactose-binding domain-like"/>
    <property type="match status" value="1"/>
</dbReference>
<reference evidence="17" key="2">
    <citation type="submission" date="2025-09" db="UniProtKB">
        <authorList>
            <consortium name="Ensembl"/>
        </authorList>
    </citation>
    <scope>IDENTIFICATION</scope>
</reference>
<dbReference type="Gene3D" id="2.10.25.10">
    <property type="entry name" value="Laminin"/>
    <property type="match status" value="11"/>
</dbReference>
<dbReference type="OMA" id="RRCSCHP"/>
<feature type="disulfide bond" evidence="12">
    <location>
        <begin position="990"/>
        <end position="999"/>
    </location>
</feature>
<keyword evidence="6" id="KW-0084">Basement membrane</keyword>
<evidence type="ECO:0000313" key="18">
    <source>
        <dbReference type="Proteomes" id="UP000694392"/>
    </source>
</evidence>
<evidence type="ECO:0000256" key="12">
    <source>
        <dbReference type="PROSITE-ProRule" id="PRU00460"/>
    </source>
</evidence>
<dbReference type="InterPro" id="IPR000742">
    <property type="entry name" value="EGF"/>
</dbReference>
<keyword evidence="2" id="KW-0964">Secreted</keyword>
<dbReference type="InterPro" id="IPR050440">
    <property type="entry name" value="Laminin/Netrin_ECM"/>
</dbReference>
<feature type="domain" description="Laminin N-terminal" evidence="16">
    <location>
        <begin position="18"/>
        <end position="258"/>
    </location>
</feature>
<dbReference type="FunFam" id="2.10.25.10:FF:000084">
    <property type="entry name" value="Laminin subunit alpha 3"/>
    <property type="match status" value="1"/>
</dbReference>
<dbReference type="PROSITE" id="PS51116">
    <property type="entry name" value="LAMININ_IVB"/>
    <property type="match status" value="1"/>
</dbReference>
<evidence type="ECO:0000256" key="1">
    <source>
        <dbReference type="ARBA" id="ARBA00004302"/>
    </source>
</evidence>
<feature type="coiled-coil region" evidence="13">
    <location>
        <begin position="1417"/>
        <end position="1451"/>
    </location>
</feature>
<dbReference type="Pfam" id="PF24999">
    <property type="entry name" value="LAMB4"/>
    <property type="match status" value="1"/>
</dbReference>
<comment type="subcellular location">
    <subcellularLocation>
        <location evidence="1">Secreted</location>
        <location evidence="1">Extracellular space</location>
        <location evidence="1">Extracellular matrix</location>
        <location evidence="1">Basement membrane</location>
    </subcellularLocation>
</comment>
<keyword evidence="9 12" id="KW-1015">Disulfide bond</keyword>
<keyword evidence="8 13" id="KW-0175">Coiled coil</keyword>
<feature type="domain" description="Laminin EGF-like" evidence="14">
    <location>
        <begin position="813"/>
        <end position="858"/>
    </location>
</feature>
<feature type="disulfide bond" evidence="12">
    <location>
        <begin position="890"/>
        <end position="904"/>
    </location>
</feature>
<dbReference type="Proteomes" id="UP000694392">
    <property type="component" value="Unplaced"/>
</dbReference>
<dbReference type="FunFam" id="2.10.25.10:FF:000011">
    <property type="entry name" value="Cadherin EGF LAG seven-pass G-type receptor"/>
    <property type="match status" value="1"/>
</dbReference>
<evidence type="ECO:0000256" key="10">
    <source>
        <dbReference type="ARBA" id="ARBA00023180"/>
    </source>
</evidence>
<keyword evidence="7" id="KW-0130">Cell adhesion</keyword>
<evidence type="ECO:0000313" key="17">
    <source>
        <dbReference type="Ensembl" id="ENSSPUP00000024850.1"/>
    </source>
</evidence>
<evidence type="ECO:0000259" key="16">
    <source>
        <dbReference type="PROSITE" id="PS51117"/>
    </source>
</evidence>
<dbReference type="SUPFAM" id="SSF57196">
    <property type="entry name" value="EGF/Laminin"/>
    <property type="match status" value="12"/>
</dbReference>
<evidence type="ECO:0000256" key="7">
    <source>
        <dbReference type="ARBA" id="ARBA00022889"/>
    </source>
</evidence>
<dbReference type="GO" id="GO:0070831">
    <property type="term" value="P:basement membrane assembly"/>
    <property type="evidence" value="ECO:0007669"/>
    <property type="project" value="TreeGrafter"/>
</dbReference>
<accession>A0A8D0HJV8</accession>
<dbReference type="Gene3D" id="2.170.300.10">
    <property type="entry name" value="Tie2 ligand-binding domain superfamily"/>
    <property type="match status" value="1"/>
</dbReference>
<sequence>MISQLPYFYNDQWLDDCDSGSCYPTIGDLLIGRGGQLTASSTCGLTSPQKYCIIGYLENEQKCFTCDSRYPYNPYTQPNSHPVENVITTFKPDRKKKWWQSENGINHVSIRLDLETLFQFSHLILTFKSFRPAAMLVERSADDGQNWKVFRYFAQDCAASFPNIPSGPATGVGDVVCDSRYSDIEPSTEGEVVLKALDPGFEIENPYNSYIQELVTLTNLRINFTKLHTLGDTLLGRSQNDPLEKYYYAAYEMVVRGSCFCNGHAIQCVPLQKLRGDVFHEPEMVHGKCVCQHNTDGLSCEKCEEFYNDAPWRPAKGLQDNACKQCKCNSHSNRCHFDMAVYLANNRLSGGVCEDCQHNTVGQHCDQCKLFFYQDPLKPISDPRACAPCDCDPEGTLHNGLCESQTDPVLGTIAGRCLCKENTEGARCDKCKPNYYGLSGSNPLGCQPCSCSPLGSLSFSICDPVTGECLCQQFASGRHCEECMVGYWGLGSNLYGCSPCNCDIGGAHNNLCSSRDGKCSCLPNIVGHKCTEPAPGYFFLPLDYYIYEAEHAKPLSGSATLGSTPFGRNSVLDVVFREPTPGKPVTWTGPGFAHVLNGAGLRFTVNNIPFAMDFNIVLRYEPESLEDWMASIVVVHPGSLRSERCRNKITLQEPHSLTLPATARIALLHAPVCLEPRTQYFVEVYFSQESASDPKSKSSILIDSLGLIPRISSVENLCSKKDLEDYQRYHCIELASEVGPHILPEVCSRLIVSMSARIHKGAIACKCHPQGSMGSSCSKLGGQCQCKPNVVGRCCDQCTAGSYRFGPHGCNSCECHPQGSVSTVCDQVTGQCSCRHEVDGRRCNQCLAGYFGFPKCRPCPCNGYAELCDPLTGECLNCKRFTAGSNCERCSDGYYVNPLKREPCRPCMCPDSPISNRYFAHSCYRDPWTSQVSCNCLFGYSGNQCDECPTGFYRNTKKLGAQCFPCSCNNNIDSTDPEFCDRVTGECLKCLYNTHGPNCQFCKLGYFGSALTQNCKKCTCNRSGVNPAICPPGDGICPCDPVTGACPCLPNVIGLNCDQCASGYWNMGHGTGCHFCDCDPPNSQSNQCNQLTGQCLCKLGYSGRRCDECEENYFGNPRQHCISCKCNKEGSRKPCDKDTGACNCRVGVIGRFCDQCARGYKQEFPTCSRCHQCFDQWDNVITSLSKAVQGLMRFTANLEVTRDTIPGCDMHFKGLEDTISEIEKNVKSPVLSSETLLNIKNYHDYIRQKVAEMYLHPNVEDEFPDYSRTIEGIRKEADQLYETLQKKIHLHHSINYLNLKDSFSNIRKYYEISLSAEMKINGTNPIIIHFQNTRDDIFALLDNLASKESYTLEQLKMIQTSDIQKVNEKVCGVPGNLSCVMAPCGGALCLDSYGNRHCGGPDCNGALPLSTNAINRADETVLLLRNLTNQLQESENQIESIRKMAENTKIKASQLNGKLGAKNQIEIESENTKMLIKKVKDFLLDESAPPEDIEKVASYVLDLNLPMTPQEQTNVLDKIRNLMTHCDDYAINKRKLSMQIEEAQNLLADARQTDVENELKAKGFKKETLEKVKQLKEEAEKLAEETEAKMKRIADLEKKIQDLNQTKQNKADQLKQLEDQVITIKNEITVQGNKFATCKS</sequence>
<feature type="disulfide bond" evidence="12">
    <location>
        <begin position="767"/>
        <end position="784"/>
    </location>
</feature>
<dbReference type="Pfam" id="PF24973">
    <property type="entry name" value="EGF_LMN_ATRN"/>
    <property type="match status" value="2"/>
</dbReference>
<dbReference type="FunFam" id="2.10.25.10:FF:000101">
    <property type="entry name" value="Laminin subunit beta 1"/>
    <property type="match status" value="1"/>
</dbReference>
<feature type="domain" description="Laminin IV type B" evidence="15">
    <location>
        <begin position="539"/>
        <end position="759"/>
    </location>
</feature>
<evidence type="ECO:0000256" key="4">
    <source>
        <dbReference type="ARBA" id="ARBA00022729"/>
    </source>
</evidence>
<protein>
    <submittedName>
        <fullName evidence="17">Laminin subunit beta 4</fullName>
    </submittedName>
</protein>
<feature type="domain" description="Laminin EGF-like" evidence="14">
    <location>
        <begin position="765"/>
        <end position="812"/>
    </location>
</feature>
<dbReference type="SMART" id="SM00136">
    <property type="entry name" value="LamNT"/>
    <property type="match status" value="1"/>
</dbReference>
<name>A0A8D0HJV8_SPHPU</name>
<dbReference type="FunFam" id="2.170.300.10:FF:000001">
    <property type="entry name" value="Laminin subunit beta-1"/>
    <property type="match status" value="1"/>
</dbReference>
<evidence type="ECO:0000256" key="3">
    <source>
        <dbReference type="ARBA" id="ARBA00022530"/>
    </source>
</evidence>
<feature type="domain" description="Laminin EGF-like" evidence="14">
    <location>
        <begin position="326"/>
        <end position="388"/>
    </location>
</feature>
<dbReference type="SMART" id="SM00181">
    <property type="entry name" value="EGF"/>
    <property type="match status" value="6"/>
</dbReference>
<dbReference type="FunFam" id="2.10.25.10:FF:000065">
    <property type="entry name" value="Laminin subunit beta 1"/>
    <property type="match status" value="1"/>
</dbReference>
<dbReference type="Pfam" id="PF21199">
    <property type="entry name" value="LAMININ_IV_B"/>
    <property type="match status" value="1"/>
</dbReference>
<feature type="domain" description="Laminin EGF-like" evidence="14">
    <location>
        <begin position="1076"/>
        <end position="1123"/>
    </location>
</feature>
<dbReference type="PRINTS" id="PR00011">
    <property type="entry name" value="EGFLAMININ"/>
</dbReference>
<feature type="domain" description="Laminin EGF-like" evidence="14">
    <location>
        <begin position="449"/>
        <end position="499"/>
    </location>
</feature>
<organism evidence="17 18">
    <name type="scientific">Sphenodon punctatus</name>
    <name type="common">Tuatara</name>
    <name type="synonym">Hatteria punctata</name>
    <dbReference type="NCBI Taxonomy" id="8508"/>
    <lineage>
        <taxon>Eukaryota</taxon>
        <taxon>Metazoa</taxon>
        <taxon>Chordata</taxon>
        <taxon>Craniata</taxon>
        <taxon>Vertebrata</taxon>
        <taxon>Euteleostomi</taxon>
        <taxon>Lepidosauria</taxon>
        <taxon>Sphenodontia</taxon>
        <taxon>Sphenodontidae</taxon>
        <taxon>Sphenodon</taxon>
    </lineage>
</organism>
<dbReference type="GeneTree" id="ENSGT00940000162514"/>
<feature type="disulfide bond" evidence="12">
    <location>
        <begin position="1097"/>
        <end position="1106"/>
    </location>
</feature>
<feature type="domain" description="Laminin EGF-like" evidence="14">
    <location>
        <begin position="966"/>
        <end position="1017"/>
    </location>
</feature>
<comment type="caution">
    <text evidence="12">Lacks conserved residue(s) required for the propagation of feature annotation.</text>
</comment>
<feature type="domain" description="Laminin EGF-like" evidence="14">
    <location>
        <begin position="389"/>
        <end position="448"/>
    </location>
</feature>
<dbReference type="FunFam" id="2.10.25.10:FF:000135">
    <property type="entry name" value="Laminin subunit beta 4"/>
    <property type="match status" value="2"/>
</dbReference>
<feature type="disulfide bond" evidence="12">
    <location>
        <begin position="813"/>
        <end position="825"/>
    </location>
</feature>
<dbReference type="PROSITE" id="PS01248">
    <property type="entry name" value="EGF_LAM_1"/>
    <property type="match status" value="4"/>
</dbReference>
<evidence type="ECO:0000256" key="11">
    <source>
        <dbReference type="ARBA" id="ARBA00023292"/>
    </source>
</evidence>
<dbReference type="InterPro" id="IPR013015">
    <property type="entry name" value="Laminin_IV_B"/>
</dbReference>
<dbReference type="SMART" id="SM00180">
    <property type="entry name" value="EGF_Lam"/>
    <property type="match status" value="13"/>
</dbReference>
<dbReference type="PROSITE" id="PS51117">
    <property type="entry name" value="LAMININ_NTER"/>
    <property type="match status" value="1"/>
</dbReference>
<gene>
    <name evidence="17" type="primary">LAMB4</name>
</gene>
<feature type="disulfide bond" evidence="12">
    <location>
        <begin position="1048"/>
        <end position="1057"/>
    </location>
</feature>
<dbReference type="Ensembl" id="ENSSPUT00000026528.1">
    <property type="protein sequence ID" value="ENSSPUP00000024850.1"/>
    <property type="gene ID" value="ENSSPUG00000019041.1"/>
</dbReference>
<feature type="disulfide bond" evidence="12">
    <location>
        <begin position="878"/>
        <end position="887"/>
    </location>
</feature>
<proteinExistence type="predicted"/>
<dbReference type="InterPro" id="IPR008211">
    <property type="entry name" value="Laminin_N"/>
</dbReference>
<dbReference type="GO" id="GO:0034446">
    <property type="term" value="P:substrate adhesion-dependent cell spreading"/>
    <property type="evidence" value="ECO:0007669"/>
    <property type="project" value="TreeGrafter"/>
</dbReference>
<evidence type="ECO:0000256" key="8">
    <source>
        <dbReference type="ARBA" id="ARBA00023054"/>
    </source>
</evidence>
<evidence type="ECO:0000259" key="14">
    <source>
        <dbReference type="PROSITE" id="PS50027"/>
    </source>
</evidence>
<dbReference type="FunFam" id="2.10.25.10:FF:000130">
    <property type="entry name" value="Laminin subunit beta 1"/>
    <property type="match status" value="1"/>
</dbReference>
<feature type="domain" description="Laminin EGF-like" evidence="14">
    <location>
        <begin position="1124"/>
        <end position="1169"/>
    </location>
</feature>
<feature type="coiled-coil region" evidence="13">
    <location>
        <begin position="1526"/>
        <end position="1627"/>
    </location>
</feature>
<dbReference type="InterPro" id="IPR056558">
    <property type="entry name" value="LAMB1-4_helical"/>
</dbReference>
<dbReference type="Pfam" id="PF00053">
    <property type="entry name" value="EGF_laminin"/>
    <property type="match status" value="11"/>
</dbReference>
<evidence type="ECO:0000256" key="9">
    <source>
        <dbReference type="ARBA" id="ARBA00023157"/>
    </source>
</evidence>
<keyword evidence="5" id="KW-0677">Repeat</keyword>
<feature type="disulfide bond" evidence="12">
    <location>
        <begin position="765"/>
        <end position="777"/>
    </location>
</feature>
<keyword evidence="3" id="KW-0272">Extracellular matrix</keyword>
<feature type="disulfide bond" evidence="12">
    <location>
        <begin position="471"/>
        <end position="480"/>
    </location>
</feature>